<dbReference type="OrthoDB" id="5243302at2"/>
<organism evidence="3 4">
    <name type="scientific">Pelagerythrobacter marensis</name>
    <dbReference type="NCBI Taxonomy" id="543877"/>
    <lineage>
        <taxon>Bacteria</taxon>
        <taxon>Pseudomonadati</taxon>
        <taxon>Pseudomonadota</taxon>
        <taxon>Alphaproteobacteria</taxon>
        <taxon>Sphingomonadales</taxon>
        <taxon>Erythrobacteraceae</taxon>
        <taxon>Pelagerythrobacter</taxon>
    </lineage>
</organism>
<dbReference type="PROSITE" id="PS00934">
    <property type="entry name" value="GLYOXALASE_I_1"/>
    <property type="match status" value="1"/>
</dbReference>
<dbReference type="PANTHER" id="PTHR43048">
    <property type="entry name" value="METHYLMALONYL-COA EPIMERASE"/>
    <property type="match status" value="1"/>
</dbReference>
<dbReference type="Proteomes" id="UP000037643">
    <property type="component" value="Chromosome"/>
</dbReference>
<feature type="domain" description="VOC" evidence="2">
    <location>
        <begin position="6"/>
        <end position="133"/>
    </location>
</feature>
<evidence type="ECO:0000313" key="3">
    <source>
        <dbReference type="EMBL" id="AKM07891.1"/>
    </source>
</evidence>
<dbReference type="GO" id="GO:0046872">
    <property type="term" value="F:metal ion binding"/>
    <property type="evidence" value="ECO:0007669"/>
    <property type="project" value="UniProtKB-KW"/>
</dbReference>
<dbReference type="InterPro" id="IPR004360">
    <property type="entry name" value="Glyas_Fos-R_dOase_dom"/>
</dbReference>
<gene>
    <name evidence="3" type="ORF">AM2010_1828</name>
</gene>
<accession>A0A0G3XB75</accession>
<dbReference type="InterPro" id="IPR037523">
    <property type="entry name" value="VOC_core"/>
</dbReference>
<reference evidence="3 4" key="1">
    <citation type="submission" date="2015-06" db="EMBL/GenBank/DDBJ databases">
        <authorList>
            <person name="Kim K.M."/>
        </authorList>
    </citation>
    <scope>NUCLEOTIDE SEQUENCE [LARGE SCALE GENOMIC DNA]</scope>
    <source>
        <strain evidence="3 4">KCTC 22370</strain>
    </source>
</reference>
<evidence type="ECO:0000313" key="4">
    <source>
        <dbReference type="Proteomes" id="UP000037643"/>
    </source>
</evidence>
<dbReference type="SUPFAM" id="SSF54593">
    <property type="entry name" value="Glyoxalase/Bleomycin resistance protein/Dihydroxybiphenyl dioxygenase"/>
    <property type="match status" value="1"/>
</dbReference>
<dbReference type="InterPro" id="IPR051785">
    <property type="entry name" value="MMCE/EMCE_epimerase"/>
</dbReference>
<dbReference type="RefSeq" id="WP_047806817.1">
    <property type="nucleotide sequence ID" value="NZ_CP011805.1"/>
</dbReference>
<dbReference type="GO" id="GO:0046491">
    <property type="term" value="P:L-methylmalonyl-CoA metabolic process"/>
    <property type="evidence" value="ECO:0007669"/>
    <property type="project" value="TreeGrafter"/>
</dbReference>
<evidence type="ECO:0000259" key="2">
    <source>
        <dbReference type="PROSITE" id="PS51819"/>
    </source>
</evidence>
<dbReference type="InterPro" id="IPR018146">
    <property type="entry name" value="Glyoxalase_1_CS"/>
</dbReference>
<dbReference type="GO" id="GO:0004493">
    <property type="term" value="F:methylmalonyl-CoA epimerase activity"/>
    <property type="evidence" value="ECO:0007669"/>
    <property type="project" value="TreeGrafter"/>
</dbReference>
<dbReference type="Pfam" id="PF00903">
    <property type="entry name" value="Glyoxalase"/>
    <property type="match status" value="1"/>
</dbReference>
<dbReference type="Gene3D" id="3.10.180.10">
    <property type="entry name" value="2,3-Dihydroxybiphenyl 1,2-Dioxygenase, domain 1"/>
    <property type="match status" value="1"/>
</dbReference>
<dbReference type="GO" id="GO:0004462">
    <property type="term" value="F:lactoylglutathione lyase activity"/>
    <property type="evidence" value="ECO:0007669"/>
    <property type="project" value="InterPro"/>
</dbReference>
<dbReference type="STRING" id="543877.AM2010_1828"/>
<evidence type="ECO:0000256" key="1">
    <source>
        <dbReference type="ARBA" id="ARBA00022723"/>
    </source>
</evidence>
<proteinExistence type="predicted"/>
<name>A0A0G3XB75_9SPHN</name>
<dbReference type="PROSITE" id="PS51819">
    <property type="entry name" value="VOC"/>
    <property type="match status" value="1"/>
</dbReference>
<keyword evidence="4" id="KW-1185">Reference proteome</keyword>
<dbReference type="EMBL" id="CP011805">
    <property type="protein sequence ID" value="AKM07891.1"/>
    <property type="molecule type" value="Genomic_DNA"/>
</dbReference>
<keyword evidence="1" id="KW-0479">Metal-binding</keyword>
<sequence length="135" mass="14855">MALVTGFDHVGIRVTDIARAQAFYESLGFVADPEEESPDAAARGLVHPSGIRIHLIYNGIADDAVGNVLMDTQPKRPGYTHVAFLVEDMDAFVAWLRKMKIAITEGPVVMGSGRRRGCFVRDPDRNVLEFNELLA</sequence>
<protein>
    <submittedName>
        <fullName evidence="3">Glyoxalase</fullName>
    </submittedName>
</protein>
<dbReference type="KEGG" id="amx:AM2010_1828"/>
<dbReference type="InterPro" id="IPR029068">
    <property type="entry name" value="Glyas_Bleomycin-R_OHBP_Dase"/>
</dbReference>
<dbReference type="PATRIC" id="fig|543877.4.peg.1853"/>
<dbReference type="AlphaFoldDB" id="A0A0G3XB75"/>
<dbReference type="PANTHER" id="PTHR43048:SF5">
    <property type="entry name" value="BLR5325 PROTEIN"/>
    <property type="match status" value="1"/>
</dbReference>